<dbReference type="Proteomes" id="UP000030671">
    <property type="component" value="Unassembled WGS sequence"/>
</dbReference>
<gene>
    <name evidence="3" type="ORF">HETIRDRAFT_451806</name>
</gene>
<name>W4K904_HETIT</name>
<keyword evidence="4" id="KW-1185">Reference proteome</keyword>
<dbReference type="KEGG" id="hir:HETIRDRAFT_451806"/>
<dbReference type="HOGENOM" id="CLU_1855521_0_0_1"/>
<evidence type="ECO:0000313" key="3">
    <source>
        <dbReference type="EMBL" id="ETW82239.1"/>
    </source>
</evidence>
<evidence type="ECO:0000313" key="4">
    <source>
        <dbReference type="Proteomes" id="UP000030671"/>
    </source>
</evidence>
<proteinExistence type="predicted"/>
<feature type="compositionally biased region" description="Low complexity" evidence="1">
    <location>
        <begin position="48"/>
        <end position="61"/>
    </location>
</feature>
<sequence>MPSAFFPARPAGFESPSIAIEKGAHRLAHPPQRPSSRSRARVRTQSPSHRTTSSTASVTTRASMQYERRMASLVVLLAIAATASFAAAWMLFLTGNRVTHHLDTPVASRSPFQPPTHKYAAVKKRGESGFRCRALTDH</sequence>
<keyword evidence="2" id="KW-0472">Membrane</keyword>
<feature type="transmembrane region" description="Helical" evidence="2">
    <location>
        <begin position="70"/>
        <end position="92"/>
    </location>
</feature>
<dbReference type="RefSeq" id="XP_009546779.1">
    <property type="nucleotide sequence ID" value="XM_009548484.1"/>
</dbReference>
<dbReference type="InParanoid" id="W4K904"/>
<organism evidence="3 4">
    <name type="scientific">Heterobasidion irregulare (strain TC 32-1)</name>
    <dbReference type="NCBI Taxonomy" id="747525"/>
    <lineage>
        <taxon>Eukaryota</taxon>
        <taxon>Fungi</taxon>
        <taxon>Dikarya</taxon>
        <taxon>Basidiomycota</taxon>
        <taxon>Agaricomycotina</taxon>
        <taxon>Agaricomycetes</taxon>
        <taxon>Russulales</taxon>
        <taxon>Bondarzewiaceae</taxon>
        <taxon>Heterobasidion</taxon>
        <taxon>Heterobasidion annosum species complex</taxon>
    </lineage>
</organism>
<evidence type="ECO:0000256" key="2">
    <source>
        <dbReference type="SAM" id="Phobius"/>
    </source>
</evidence>
<dbReference type="AlphaFoldDB" id="W4K904"/>
<accession>W4K904</accession>
<reference evidence="3 4" key="1">
    <citation type="journal article" date="2012" name="New Phytol.">
        <title>Insight into trade-off between wood decay and parasitism from the genome of a fungal forest pathogen.</title>
        <authorList>
            <person name="Olson A."/>
            <person name="Aerts A."/>
            <person name="Asiegbu F."/>
            <person name="Belbahri L."/>
            <person name="Bouzid O."/>
            <person name="Broberg A."/>
            <person name="Canback B."/>
            <person name="Coutinho P.M."/>
            <person name="Cullen D."/>
            <person name="Dalman K."/>
            <person name="Deflorio G."/>
            <person name="van Diepen L.T."/>
            <person name="Dunand C."/>
            <person name="Duplessis S."/>
            <person name="Durling M."/>
            <person name="Gonthier P."/>
            <person name="Grimwood J."/>
            <person name="Fossdal C.G."/>
            <person name="Hansson D."/>
            <person name="Henrissat B."/>
            <person name="Hietala A."/>
            <person name="Himmelstrand K."/>
            <person name="Hoffmeister D."/>
            <person name="Hogberg N."/>
            <person name="James T.Y."/>
            <person name="Karlsson M."/>
            <person name="Kohler A."/>
            <person name="Kues U."/>
            <person name="Lee Y.H."/>
            <person name="Lin Y.C."/>
            <person name="Lind M."/>
            <person name="Lindquist E."/>
            <person name="Lombard V."/>
            <person name="Lucas S."/>
            <person name="Lunden K."/>
            <person name="Morin E."/>
            <person name="Murat C."/>
            <person name="Park J."/>
            <person name="Raffaello T."/>
            <person name="Rouze P."/>
            <person name="Salamov A."/>
            <person name="Schmutz J."/>
            <person name="Solheim H."/>
            <person name="Stahlberg J."/>
            <person name="Velez H."/>
            <person name="de Vries R.P."/>
            <person name="Wiebenga A."/>
            <person name="Woodward S."/>
            <person name="Yakovlev I."/>
            <person name="Garbelotto M."/>
            <person name="Martin F."/>
            <person name="Grigoriev I.V."/>
            <person name="Stenlid J."/>
        </authorList>
    </citation>
    <scope>NUCLEOTIDE SEQUENCE [LARGE SCALE GENOMIC DNA]</scope>
    <source>
        <strain evidence="3 4">TC 32-1</strain>
    </source>
</reference>
<keyword evidence="2" id="KW-0812">Transmembrane</keyword>
<dbReference type="GeneID" id="20676195"/>
<keyword evidence="2" id="KW-1133">Transmembrane helix</keyword>
<dbReference type="OrthoDB" id="10639077at2759"/>
<protein>
    <submittedName>
        <fullName evidence="3">Uncharacterized protein</fullName>
    </submittedName>
</protein>
<evidence type="ECO:0000256" key="1">
    <source>
        <dbReference type="SAM" id="MobiDB-lite"/>
    </source>
</evidence>
<dbReference type="EMBL" id="KI925458">
    <property type="protein sequence ID" value="ETW82239.1"/>
    <property type="molecule type" value="Genomic_DNA"/>
</dbReference>
<feature type="region of interest" description="Disordered" evidence="1">
    <location>
        <begin position="25"/>
        <end position="61"/>
    </location>
</feature>